<reference evidence="3" key="1">
    <citation type="submission" date="2023-06" db="EMBL/GenBank/DDBJ databases">
        <title>Survivors Of The Sea: Transcriptome response of Skeletonema marinoi to long-term dormancy.</title>
        <authorList>
            <person name="Pinder M.I.M."/>
            <person name="Kourtchenko O."/>
            <person name="Robertson E.K."/>
            <person name="Larsson T."/>
            <person name="Maumus F."/>
            <person name="Osuna-Cruz C.M."/>
            <person name="Vancaester E."/>
            <person name="Stenow R."/>
            <person name="Vandepoele K."/>
            <person name="Ploug H."/>
            <person name="Bruchert V."/>
            <person name="Godhe A."/>
            <person name="Topel M."/>
        </authorList>
    </citation>
    <scope>NUCLEOTIDE SEQUENCE</scope>
    <source>
        <strain evidence="3">R05AC</strain>
    </source>
</reference>
<sequence>MMAAAAREPADKELLLLTELNPYCVSDSFSERGLKEIIQRNGFIPNKDKCCILSSYTFFFRACSDEKLADGRIDLLLKYFPKASEELLDRELHLPLHIACQNKNVTPKIVRVLIDAYPPALTTANINGRTVLHDLSANTGLDNEVAMAILTQIPDNHLTQLVNSPDRNGLLPIHLASGRKSPKFCERLIRVHPDSVRTTSNFGALPLHHASLRGTTATAKYLCKIFPDGVNHYSTPLYGQPIHLAIRRLMRSREEAETAAEIIKVLLSCKSLQKHDNSLKLLLWASIGRYNASNLDSALKAIELLYETYPEAIKTSTMVARILTPETRYHEAVTRFLYHQLIFVIQVDRKCMYSKPPDIYGRLPIHYAVTDNSVALGSIMLLVESNPSVLKAQDFHGLIPLHLACQHRLSTAVIQYLIDTDESTLSITDSKGNTAFHHACRSANCAAINLMLRKEKEGTKDAKYRYSVPISKTNYDKELCIQLFLFKSDRNGEESTNTKYTESLFKLIRACPVTALKCGMQQQCTSAIISSSQKGTKRKLGRTLSEW</sequence>
<keyword evidence="1" id="KW-0677">Repeat</keyword>
<dbReference type="InterPro" id="IPR002110">
    <property type="entry name" value="Ankyrin_rpt"/>
</dbReference>
<evidence type="ECO:0000256" key="1">
    <source>
        <dbReference type="ARBA" id="ARBA00022737"/>
    </source>
</evidence>
<keyword evidence="2" id="KW-0040">ANK repeat</keyword>
<dbReference type="PANTHER" id="PTHR24198">
    <property type="entry name" value="ANKYRIN REPEAT AND PROTEIN KINASE DOMAIN-CONTAINING PROTEIN"/>
    <property type="match status" value="1"/>
</dbReference>
<dbReference type="Pfam" id="PF12796">
    <property type="entry name" value="Ank_2"/>
    <property type="match status" value="1"/>
</dbReference>
<dbReference type="SUPFAM" id="SSF48403">
    <property type="entry name" value="Ankyrin repeat"/>
    <property type="match status" value="1"/>
</dbReference>
<dbReference type="PANTHER" id="PTHR24198:SF165">
    <property type="entry name" value="ANKYRIN REPEAT-CONTAINING PROTEIN-RELATED"/>
    <property type="match status" value="1"/>
</dbReference>
<accession>A0AAD8XXY5</accession>
<evidence type="ECO:0000313" key="3">
    <source>
        <dbReference type="EMBL" id="KAK1735936.1"/>
    </source>
</evidence>
<proteinExistence type="predicted"/>
<dbReference type="EMBL" id="JATAAI010000031">
    <property type="protein sequence ID" value="KAK1735936.1"/>
    <property type="molecule type" value="Genomic_DNA"/>
</dbReference>
<dbReference type="Proteomes" id="UP001224775">
    <property type="component" value="Unassembled WGS sequence"/>
</dbReference>
<name>A0AAD8XXY5_9STRA</name>
<dbReference type="AlphaFoldDB" id="A0AAD8XXY5"/>
<gene>
    <name evidence="3" type="ORF">QTG54_013383</name>
</gene>
<organism evidence="3 4">
    <name type="scientific">Skeletonema marinoi</name>
    <dbReference type="NCBI Taxonomy" id="267567"/>
    <lineage>
        <taxon>Eukaryota</taxon>
        <taxon>Sar</taxon>
        <taxon>Stramenopiles</taxon>
        <taxon>Ochrophyta</taxon>
        <taxon>Bacillariophyta</taxon>
        <taxon>Coscinodiscophyceae</taxon>
        <taxon>Thalassiosirophycidae</taxon>
        <taxon>Thalassiosirales</taxon>
        <taxon>Skeletonemataceae</taxon>
        <taxon>Skeletonema</taxon>
        <taxon>Skeletonema marinoi-dohrnii complex</taxon>
    </lineage>
</organism>
<dbReference type="SMART" id="SM00248">
    <property type="entry name" value="ANK"/>
    <property type="match status" value="7"/>
</dbReference>
<evidence type="ECO:0000256" key="2">
    <source>
        <dbReference type="ARBA" id="ARBA00023043"/>
    </source>
</evidence>
<comment type="caution">
    <text evidence="3">The sequence shown here is derived from an EMBL/GenBank/DDBJ whole genome shotgun (WGS) entry which is preliminary data.</text>
</comment>
<dbReference type="InterPro" id="IPR036770">
    <property type="entry name" value="Ankyrin_rpt-contain_sf"/>
</dbReference>
<protein>
    <submittedName>
        <fullName evidence="3">Ankyrin repeat domain-containing protein</fullName>
    </submittedName>
</protein>
<keyword evidence="4" id="KW-1185">Reference proteome</keyword>
<evidence type="ECO:0000313" key="4">
    <source>
        <dbReference type="Proteomes" id="UP001224775"/>
    </source>
</evidence>
<dbReference type="Gene3D" id="1.25.40.20">
    <property type="entry name" value="Ankyrin repeat-containing domain"/>
    <property type="match status" value="2"/>
</dbReference>